<dbReference type="InterPro" id="IPR015362">
    <property type="entry name" value="WIBG_mago-bd"/>
</dbReference>
<accession>A0A061D745</accession>
<dbReference type="VEuPathDB" id="PiroplasmaDB:BBBOND_0302470"/>
<dbReference type="EMBL" id="LK391709">
    <property type="protein sequence ID" value="CDR96343.1"/>
    <property type="molecule type" value="Genomic_DNA"/>
</dbReference>
<dbReference type="KEGG" id="bbig:BBBOND_0302470"/>
<evidence type="ECO:0000313" key="3">
    <source>
        <dbReference type="EMBL" id="CDR96343.1"/>
    </source>
</evidence>
<dbReference type="Proteomes" id="UP000033188">
    <property type="component" value="Chromosome 3"/>
</dbReference>
<reference evidence="4" key="1">
    <citation type="journal article" date="2014" name="Nucleic Acids Res.">
        <title>The evolutionary dynamics of variant antigen genes in Babesia reveal a history of genomic innovation underlying host-parasite interaction.</title>
        <authorList>
            <person name="Jackson A.P."/>
            <person name="Otto T.D."/>
            <person name="Darby A."/>
            <person name="Ramaprasad A."/>
            <person name="Xia D."/>
            <person name="Echaide I.E."/>
            <person name="Farber M."/>
            <person name="Gahlot S."/>
            <person name="Gamble J."/>
            <person name="Gupta D."/>
            <person name="Gupta Y."/>
            <person name="Jackson L."/>
            <person name="Malandrin L."/>
            <person name="Malas T.B."/>
            <person name="Moussa E."/>
            <person name="Nair M."/>
            <person name="Reid A.J."/>
            <person name="Sanders M."/>
            <person name="Sharma J."/>
            <person name="Tracey A."/>
            <person name="Quail M.A."/>
            <person name="Weir W."/>
            <person name="Wastling J.M."/>
            <person name="Hall N."/>
            <person name="Willadsen P."/>
            <person name="Lingelbach K."/>
            <person name="Shiels B."/>
            <person name="Tait A."/>
            <person name="Berriman M."/>
            <person name="Allred D.R."/>
            <person name="Pain A."/>
        </authorList>
    </citation>
    <scope>NUCLEOTIDE SEQUENCE [LARGE SCALE GENOMIC DNA]</scope>
    <source>
        <strain evidence="4">Bond</strain>
    </source>
</reference>
<dbReference type="OrthoDB" id="21625at2759"/>
<dbReference type="SUPFAM" id="SSF101931">
    <property type="entry name" value="Pym (Within the bgcn gene intron protein, WIBG), N-terminal domain"/>
    <property type="match status" value="1"/>
</dbReference>
<protein>
    <recommendedName>
        <fullName evidence="2">WIBG Mago-binding domain-containing protein</fullName>
    </recommendedName>
</protein>
<feature type="compositionally biased region" description="Basic and acidic residues" evidence="1">
    <location>
        <begin position="104"/>
        <end position="113"/>
    </location>
</feature>
<feature type="compositionally biased region" description="Low complexity" evidence="1">
    <location>
        <begin position="146"/>
        <end position="158"/>
    </location>
</feature>
<name>A0A061D745_BABBI</name>
<dbReference type="Pfam" id="PF09282">
    <property type="entry name" value="Mago-bind"/>
    <property type="match status" value="1"/>
</dbReference>
<gene>
    <name evidence="3" type="ORF">BBBOND_0302470</name>
</gene>
<dbReference type="GeneID" id="24564884"/>
<keyword evidence="4" id="KW-1185">Reference proteome</keyword>
<dbReference type="AlphaFoldDB" id="A0A061D745"/>
<evidence type="ECO:0000313" key="4">
    <source>
        <dbReference type="Proteomes" id="UP000033188"/>
    </source>
</evidence>
<organism evidence="3 4">
    <name type="scientific">Babesia bigemina</name>
    <dbReference type="NCBI Taxonomy" id="5866"/>
    <lineage>
        <taxon>Eukaryota</taxon>
        <taxon>Sar</taxon>
        <taxon>Alveolata</taxon>
        <taxon>Apicomplexa</taxon>
        <taxon>Aconoidasida</taxon>
        <taxon>Piroplasmida</taxon>
        <taxon>Babesiidae</taxon>
        <taxon>Babesia</taxon>
    </lineage>
</organism>
<dbReference type="SMART" id="SM01273">
    <property type="entry name" value="Mago-bind"/>
    <property type="match status" value="1"/>
</dbReference>
<dbReference type="STRING" id="5866.A0A061D745"/>
<dbReference type="RefSeq" id="XP_012768529.1">
    <property type="nucleotide sequence ID" value="XM_012913075.1"/>
</dbReference>
<dbReference type="InterPro" id="IPR036348">
    <property type="entry name" value="WIBG_N_sf"/>
</dbReference>
<feature type="domain" description="WIBG Mago-binding" evidence="2">
    <location>
        <begin position="36"/>
        <end position="63"/>
    </location>
</feature>
<evidence type="ECO:0000259" key="2">
    <source>
        <dbReference type="SMART" id="SM01273"/>
    </source>
</evidence>
<sequence>MSVDEIAESLSSLSLQGNANFRSARGEVYTVDTATGETFIKGTQRKDGSYRRDIKDEQGTYVPRFRRSPQTATPACIATDEAKKHGEVQSAEVKGRSWRSVPRSTDRKERKDIVTVSAASDGKTNEGVAQRRISDVASPSWRKPDSTSSRSANTASAVADDESAVSK</sequence>
<evidence type="ECO:0000256" key="1">
    <source>
        <dbReference type="SAM" id="MobiDB-lite"/>
    </source>
</evidence>
<feature type="region of interest" description="Disordered" evidence="1">
    <location>
        <begin position="81"/>
        <end position="167"/>
    </location>
</feature>
<proteinExistence type="predicted"/>